<name>A0ABW4JV19_9HYPH</name>
<dbReference type="GO" id="GO:0016853">
    <property type="term" value="F:isomerase activity"/>
    <property type="evidence" value="ECO:0007669"/>
    <property type="project" value="UniProtKB-KW"/>
</dbReference>
<keyword evidence="1 3" id="KW-0413">Isomerase</keyword>
<dbReference type="Pfam" id="PF01323">
    <property type="entry name" value="DSBA"/>
    <property type="match status" value="1"/>
</dbReference>
<dbReference type="InterPro" id="IPR001853">
    <property type="entry name" value="DSBA-like_thioredoxin_dom"/>
</dbReference>
<protein>
    <recommendedName>
        <fullName evidence="1">2-hydroxychromene-2-carboxylate isomerase</fullName>
        <ecNumber evidence="1">5.99.1.4</ecNumber>
    </recommendedName>
</protein>
<dbReference type="PANTHER" id="PTHR42943">
    <property type="entry name" value="GLUTATHIONE S-TRANSFERASE KAPPA"/>
    <property type="match status" value="1"/>
</dbReference>
<dbReference type="EC" id="5.99.1.4" evidence="1"/>
<dbReference type="CDD" id="cd03022">
    <property type="entry name" value="DsbA_HCCA_Iso"/>
    <property type="match status" value="1"/>
</dbReference>
<dbReference type="Gene3D" id="3.40.30.10">
    <property type="entry name" value="Glutaredoxin"/>
    <property type="match status" value="1"/>
</dbReference>
<comment type="caution">
    <text evidence="3">The sequence shown here is derived from an EMBL/GenBank/DDBJ whole genome shotgun (WGS) entry which is preliminary data.</text>
</comment>
<dbReference type="EMBL" id="JBHUFA010000001">
    <property type="protein sequence ID" value="MFD1695101.1"/>
    <property type="molecule type" value="Genomic_DNA"/>
</dbReference>
<comment type="similarity">
    <text evidence="1">Belongs to the GST superfamily. NadH family.</text>
</comment>
<evidence type="ECO:0000259" key="2">
    <source>
        <dbReference type="Pfam" id="PF01323"/>
    </source>
</evidence>
<dbReference type="InterPro" id="IPR014440">
    <property type="entry name" value="HCCAis_GSTk"/>
</dbReference>
<gene>
    <name evidence="3" type="ORF">ACFSC7_06205</name>
</gene>
<accession>A0ABW4JV19</accession>
<dbReference type="Proteomes" id="UP001597327">
    <property type="component" value="Unassembled WGS sequence"/>
</dbReference>
<dbReference type="InterPro" id="IPR036249">
    <property type="entry name" value="Thioredoxin-like_sf"/>
</dbReference>
<feature type="domain" description="DSBA-like thioredoxin" evidence="2">
    <location>
        <begin position="4"/>
        <end position="196"/>
    </location>
</feature>
<evidence type="ECO:0000256" key="1">
    <source>
        <dbReference type="PIRNR" id="PIRNR006386"/>
    </source>
</evidence>
<evidence type="ECO:0000313" key="3">
    <source>
        <dbReference type="EMBL" id="MFD1695101.1"/>
    </source>
</evidence>
<dbReference type="SUPFAM" id="SSF52833">
    <property type="entry name" value="Thioredoxin-like"/>
    <property type="match status" value="1"/>
</dbReference>
<sequence>MSVTIDYFYTHISPWAYLGHAAFVDLAKRHGVSIRPRPVDLPGLFESTGGLPLAKRHPARQAYRFVEMQRWSAFRGLPLTLKPKHFPTPPRLADCLAIAVARAGGPVLDLTARLFEAVWVKDQDIADPAVLTGILQELGLDAAALLESAASEAVQADYAANQADAIAQGLIGSPTYIFNGEPFWGQDRLDLLEAALVSGRAPYRPV</sequence>
<keyword evidence="4" id="KW-1185">Reference proteome</keyword>
<dbReference type="InterPro" id="IPR051924">
    <property type="entry name" value="GST_Kappa/NadH"/>
</dbReference>
<comment type="catalytic activity">
    <reaction evidence="1">
        <text>2-hydroxychromene-2-carboxylate = (3E)-4-(2-hydroxyphenyl)-2-oxobut-3-enoate</text>
        <dbReference type="Rhea" id="RHEA:27401"/>
        <dbReference type="ChEBI" id="CHEBI:59350"/>
        <dbReference type="ChEBI" id="CHEBI:59353"/>
        <dbReference type="EC" id="5.99.1.4"/>
    </reaction>
</comment>
<evidence type="ECO:0000313" key="4">
    <source>
        <dbReference type="Proteomes" id="UP001597327"/>
    </source>
</evidence>
<dbReference type="InterPro" id="IPR044087">
    <property type="entry name" value="NahD-like"/>
</dbReference>
<dbReference type="PANTHER" id="PTHR42943:SF13">
    <property type="entry name" value="GLUTATHIONE S-TRANSFERASE KAPPA-RELATED"/>
    <property type="match status" value="1"/>
</dbReference>
<dbReference type="RefSeq" id="WP_149891124.1">
    <property type="nucleotide sequence ID" value="NZ_JBHUFA010000001.1"/>
</dbReference>
<proteinExistence type="inferred from homology"/>
<dbReference type="PIRSF" id="PIRSF006386">
    <property type="entry name" value="HCCAis_GSTk"/>
    <property type="match status" value="1"/>
</dbReference>
<organism evidence="3 4">
    <name type="scientific">Roseibium aestuarii</name>
    <dbReference type="NCBI Taxonomy" id="2600299"/>
    <lineage>
        <taxon>Bacteria</taxon>
        <taxon>Pseudomonadati</taxon>
        <taxon>Pseudomonadota</taxon>
        <taxon>Alphaproteobacteria</taxon>
        <taxon>Hyphomicrobiales</taxon>
        <taxon>Stappiaceae</taxon>
        <taxon>Roseibium</taxon>
    </lineage>
</organism>
<reference evidence="4" key="1">
    <citation type="journal article" date="2019" name="Int. J. Syst. Evol. Microbiol.">
        <title>The Global Catalogue of Microorganisms (GCM) 10K type strain sequencing project: providing services to taxonomists for standard genome sequencing and annotation.</title>
        <authorList>
            <consortium name="The Broad Institute Genomics Platform"/>
            <consortium name="The Broad Institute Genome Sequencing Center for Infectious Disease"/>
            <person name="Wu L."/>
            <person name="Ma J."/>
        </authorList>
    </citation>
    <scope>NUCLEOTIDE SEQUENCE [LARGE SCALE GENOMIC DNA]</scope>
    <source>
        <strain evidence="4">JCM 3369</strain>
    </source>
</reference>